<evidence type="ECO:0000313" key="8">
    <source>
        <dbReference type="EMBL" id="PZW37691.1"/>
    </source>
</evidence>
<keyword evidence="2 6" id="KW-0288">FMN</keyword>
<dbReference type="Gene3D" id="3.20.20.30">
    <property type="entry name" value="Luciferase-like domain"/>
    <property type="match status" value="1"/>
</dbReference>
<comment type="similarity">
    <text evidence="5">Belongs to the NtaA/SnaA/DszA monooxygenase family.</text>
</comment>
<evidence type="ECO:0000256" key="5">
    <source>
        <dbReference type="ARBA" id="ARBA00033748"/>
    </source>
</evidence>
<feature type="domain" description="Luciferase-like" evidence="7">
    <location>
        <begin position="22"/>
        <end position="257"/>
    </location>
</feature>
<evidence type="ECO:0000256" key="6">
    <source>
        <dbReference type="PIRSR" id="PIRSR000337-1"/>
    </source>
</evidence>
<reference evidence="8 9" key="1">
    <citation type="submission" date="2018-06" db="EMBL/GenBank/DDBJ databases">
        <title>Genomic Encyclopedia of Archaeal and Bacterial Type Strains, Phase II (KMG-II): from individual species to whole genera.</title>
        <authorList>
            <person name="Goeker M."/>
        </authorList>
    </citation>
    <scope>NUCLEOTIDE SEQUENCE [LARGE SCALE GENOMIC DNA]</scope>
    <source>
        <strain evidence="8 9">DSM 24525</strain>
    </source>
</reference>
<dbReference type="Proteomes" id="UP000249688">
    <property type="component" value="Unassembled WGS sequence"/>
</dbReference>
<dbReference type="Pfam" id="PF00296">
    <property type="entry name" value="Bac_luciferase"/>
    <property type="match status" value="1"/>
</dbReference>
<dbReference type="InterPro" id="IPR016215">
    <property type="entry name" value="NTA_MOA"/>
</dbReference>
<dbReference type="PIRSF" id="PIRSF000337">
    <property type="entry name" value="NTA_MOA"/>
    <property type="match status" value="1"/>
</dbReference>
<accession>A0A2W7HYZ6</accession>
<dbReference type="InterPro" id="IPR011251">
    <property type="entry name" value="Luciferase-like_dom"/>
</dbReference>
<evidence type="ECO:0000256" key="4">
    <source>
        <dbReference type="ARBA" id="ARBA00023033"/>
    </source>
</evidence>
<dbReference type="EMBL" id="QKYU01000043">
    <property type="protein sequence ID" value="PZW37691.1"/>
    <property type="molecule type" value="Genomic_DNA"/>
</dbReference>
<keyword evidence="9" id="KW-1185">Reference proteome</keyword>
<comment type="caution">
    <text evidence="8">The sequence shown here is derived from an EMBL/GenBank/DDBJ whole genome shotgun (WGS) entry which is preliminary data.</text>
</comment>
<name>A0A2W7HYZ6_9PROT</name>
<dbReference type="PANTHER" id="PTHR30011">
    <property type="entry name" value="ALKANESULFONATE MONOOXYGENASE-RELATED"/>
    <property type="match status" value="1"/>
</dbReference>
<organism evidence="8 9">
    <name type="scientific">Humitalea rosea</name>
    <dbReference type="NCBI Taxonomy" id="990373"/>
    <lineage>
        <taxon>Bacteria</taxon>
        <taxon>Pseudomonadati</taxon>
        <taxon>Pseudomonadota</taxon>
        <taxon>Alphaproteobacteria</taxon>
        <taxon>Acetobacterales</taxon>
        <taxon>Roseomonadaceae</taxon>
        <taxon>Humitalea</taxon>
    </lineage>
</organism>
<evidence type="ECO:0000259" key="7">
    <source>
        <dbReference type="Pfam" id="PF00296"/>
    </source>
</evidence>
<evidence type="ECO:0000256" key="1">
    <source>
        <dbReference type="ARBA" id="ARBA00022630"/>
    </source>
</evidence>
<keyword evidence="3" id="KW-0560">Oxidoreductase</keyword>
<feature type="binding site" evidence="6">
    <location>
        <position position="196"/>
    </location>
    <ligand>
        <name>FMN</name>
        <dbReference type="ChEBI" id="CHEBI:58210"/>
    </ligand>
</feature>
<gene>
    <name evidence="8" type="ORF">C8P66_14315</name>
</gene>
<protein>
    <submittedName>
        <fullName evidence="8">Alkanesulfonate monooxygenase SsuD/methylene tetrahydromethanopterin reductase-like flavin-dependent oxidoreductase (Luciferase family)</fullName>
    </submittedName>
</protein>
<dbReference type="InterPro" id="IPR051260">
    <property type="entry name" value="Diverse_substr_monoxygenases"/>
</dbReference>
<dbReference type="AlphaFoldDB" id="A0A2W7HYZ6"/>
<dbReference type="InterPro" id="IPR036661">
    <property type="entry name" value="Luciferase-like_sf"/>
</dbReference>
<evidence type="ECO:0000256" key="3">
    <source>
        <dbReference type="ARBA" id="ARBA00023002"/>
    </source>
</evidence>
<dbReference type="SUPFAM" id="SSF51679">
    <property type="entry name" value="Bacterial luciferase-like"/>
    <property type="match status" value="1"/>
</dbReference>
<keyword evidence="1 6" id="KW-0285">Flavoprotein</keyword>
<keyword evidence="4 8" id="KW-0503">Monooxygenase</keyword>
<proteinExistence type="inferred from homology"/>
<sequence>MSGVTSRRMTLGLALSGPGGVTKFRNMLASAQMAEGCGFDFLWLTDRPGLDPITMAAALAATTQRIGLIPSCAAPYHRPYNLARRLASIDHISRGRMGWMLQPVADAALASKFGNLPLADVATAHAVAAEFAGVVAALWDSWDDDAFIRDKASGLYFDRAKFHWLDHQGAAFKVRGPLDTARPPQGLLPLLIAGGSALAEQLAAGQGEILHGLPADLRAAQGERAVMSRRLEQAGRAPAALRMLPGILPILGRTPTALPSGPGPLPVLGTPEAIAGTLCEWFDSGAADGFIIHLPDTADAIEAFAAGVIPVLQRHGAWQPSPLGATLRDMLGLGHAPSRYAEQAAQAVA</sequence>
<dbReference type="PANTHER" id="PTHR30011:SF16">
    <property type="entry name" value="C2H2 FINGER DOMAIN TRANSCRIPTION FACTOR (EUROFUNG)-RELATED"/>
    <property type="match status" value="1"/>
</dbReference>
<evidence type="ECO:0000313" key="9">
    <source>
        <dbReference type="Proteomes" id="UP000249688"/>
    </source>
</evidence>
<dbReference type="GO" id="GO:0004497">
    <property type="term" value="F:monooxygenase activity"/>
    <property type="evidence" value="ECO:0007669"/>
    <property type="project" value="UniProtKB-KW"/>
</dbReference>
<dbReference type="GO" id="GO:0016705">
    <property type="term" value="F:oxidoreductase activity, acting on paired donors, with incorporation or reduction of molecular oxygen"/>
    <property type="evidence" value="ECO:0007669"/>
    <property type="project" value="InterPro"/>
</dbReference>
<evidence type="ECO:0000256" key="2">
    <source>
        <dbReference type="ARBA" id="ARBA00022643"/>
    </source>
</evidence>